<name>A0A2H3CTD5_9AGAR</name>
<protein>
    <recommendedName>
        <fullName evidence="2">Mug135-like C-terminal domain-containing protein</fullName>
    </recommendedName>
</protein>
<gene>
    <name evidence="3" type="ORF">ARMSODRAFT_947504</name>
</gene>
<dbReference type="EMBL" id="KZ293415">
    <property type="protein sequence ID" value="PBK78566.1"/>
    <property type="molecule type" value="Genomic_DNA"/>
</dbReference>
<dbReference type="Proteomes" id="UP000218334">
    <property type="component" value="Unassembled WGS sequence"/>
</dbReference>
<dbReference type="InterPro" id="IPR013902">
    <property type="entry name" value="Mug135-like_C"/>
</dbReference>
<reference evidence="4" key="1">
    <citation type="journal article" date="2017" name="Nat. Ecol. Evol.">
        <title>Genome expansion and lineage-specific genetic innovations in the forest pathogenic fungi Armillaria.</title>
        <authorList>
            <person name="Sipos G."/>
            <person name="Prasanna A.N."/>
            <person name="Walter M.C."/>
            <person name="O'Connor E."/>
            <person name="Balint B."/>
            <person name="Krizsan K."/>
            <person name="Kiss B."/>
            <person name="Hess J."/>
            <person name="Varga T."/>
            <person name="Slot J."/>
            <person name="Riley R."/>
            <person name="Boka B."/>
            <person name="Rigling D."/>
            <person name="Barry K."/>
            <person name="Lee J."/>
            <person name="Mihaltcheva S."/>
            <person name="LaButti K."/>
            <person name="Lipzen A."/>
            <person name="Waldron R."/>
            <person name="Moloney N.M."/>
            <person name="Sperisen C."/>
            <person name="Kredics L."/>
            <person name="Vagvoelgyi C."/>
            <person name="Patrignani A."/>
            <person name="Fitzpatrick D."/>
            <person name="Nagy I."/>
            <person name="Doyle S."/>
            <person name="Anderson J.B."/>
            <person name="Grigoriev I.V."/>
            <person name="Gueldener U."/>
            <person name="Muensterkoetter M."/>
            <person name="Nagy L.G."/>
        </authorList>
    </citation>
    <scope>NUCLEOTIDE SEQUENCE [LARGE SCALE GENOMIC DNA]</scope>
    <source>
        <strain evidence="4">28-4</strain>
    </source>
</reference>
<evidence type="ECO:0000313" key="3">
    <source>
        <dbReference type="EMBL" id="PBK78566.1"/>
    </source>
</evidence>
<dbReference type="Pfam" id="PF08593">
    <property type="entry name" value="Mug135_C"/>
    <property type="match status" value="1"/>
</dbReference>
<keyword evidence="4" id="KW-1185">Reference proteome</keyword>
<dbReference type="AlphaFoldDB" id="A0A2H3CTD5"/>
<evidence type="ECO:0000259" key="2">
    <source>
        <dbReference type="Pfam" id="PF08593"/>
    </source>
</evidence>
<feature type="domain" description="Mug135-like C-terminal" evidence="2">
    <location>
        <begin position="25"/>
        <end position="106"/>
    </location>
</feature>
<proteinExistence type="inferred from homology"/>
<evidence type="ECO:0000256" key="1">
    <source>
        <dbReference type="ARBA" id="ARBA00005788"/>
    </source>
</evidence>
<sequence length="109" mass="12482">MSSIEELVRRLEERIRKIEVITARTHNISCGDGVLTPYEVVPTPDGDDPTLYYPSLPKLRTVQDIRNLTDFQLNTYLSEYEINRGPLTASATREGKLRLLRRYIGCAVE</sequence>
<accession>A0A2H3CTD5</accession>
<organism evidence="3 4">
    <name type="scientific">Armillaria solidipes</name>
    <dbReference type="NCBI Taxonomy" id="1076256"/>
    <lineage>
        <taxon>Eukaryota</taxon>
        <taxon>Fungi</taxon>
        <taxon>Dikarya</taxon>
        <taxon>Basidiomycota</taxon>
        <taxon>Agaricomycotina</taxon>
        <taxon>Agaricomycetes</taxon>
        <taxon>Agaricomycetidae</taxon>
        <taxon>Agaricales</taxon>
        <taxon>Marasmiineae</taxon>
        <taxon>Physalacriaceae</taxon>
        <taxon>Armillaria</taxon>
    </lineage>
</organism>
<comment type="similarity">
    <text evidence="1">Belongs to the UPF0612 family.</text>
</comment>
<evidence type="ECO:0000313" key="4">
    <source>
        <dbReference type="Proteomes" id="UP000218334"/>
    </source>
</evidence>